<comment type="caution">
    <text evidence="8">The sequence shown here is derived from an EMBL/GenBank/DDBJ whole genome shotgun (WGS) entry which is preliminary data.</text>
</comment>
<keyword evidence="3 4" id="KW-0274">FAD</keyword>
<evidence type="ECO:0008006" key="10">
    <source>
        <dbReference type="Google" id="ProtNLM"/>
    </source>
</evidence>
<feature type="domain" description="Adaptive response protein AidB N-terminal" evidence="7">
    <location>
        <begin position="8"/>
        <end position="162"/>
    </location>
</feature>
<dbReference type="InterPro" id="IPR009100">
    <property type="entry name" value="AcylCoA_DH/oxidase_NM_dom_sf"/>
</dbReference>
<evidence type="ECO:0000259" key="5">
    <source>
        <dbReference type="Pfam" id="PF00441"/>
    </source>
</evidence>
<evidence type="ECO:0000313" key="8">
    <source>
        <dbReference type="EMBL" id="KAK7469266.1"/>
    </source>
</evidence>
<dbReference type="Gene3D" id="2.40.110.20">
    <property type="match status" value="1"/>
</dbReference>
<evidence type="ECO:0000256" key="2">
    <source>
        <dbReference type="ARBA" id="ARBA00022630"/>
    </source>
</evidence>
<dbReference type="Gene3D" id="1.20.140.10">
    <property type="entry name" value="Butyryl-CoA Dehydrogenase, subunit A, domain 3"/>
    <property type="match status" value="1"/>
</dbReference>
<keyword evidence="9" id="KW-1185">Reference proteome</keyword>
<comment type="similarity">
    <text evidence="1 4">Belongs to the acyl-CoA dehydrogenase family.</text>
</comment>
<dbReference type="Pfam" id="PF18158">
    <property type="entry name" value="AidB_N"/>
    <property type="match status" value="1"/>
</dbReference>
<reference evidence="8 9" key="1">
    <citation type="submission" date="2024-01" db="EMBL/GenBank/DDBJ databases">
        <title>A draft genome for the cacao thread blight pathogen Marasmiellus scandens.</title>
        <authorList>
            <person name="Baruah I.K."/>
            <person name="Leung J."/>
            <person name="Bukari Y."/>
            <person name="Amoako-Attah I."/>
            <person name="Meinhardt L.W."/>
            <person name="Bailey B.A."/>
            <person name="Cohen S.P."/>
        </authorList>
    </citation>
    <scope>NUCLEOTIDE SEQUENCE [LARGE SCALE GENOMIC DNA]</scope>
    <source>
        <strain evidence="8 9">GH-19</strain>
    </source>
</reference>
<dbReference type="Pfam" id="PF00441">
    <property type="entry name" value="Acyl-CoA_dh_1"/>
    <property type="match status" value="1"/>
</dbReference>
<sequence>MRVEEGFQIEPFVEENPYTSDPVLPSLLRRILPPQTLEEVEPDLVRFGQDVITKIRAAGEKVAPPQLTQYDQWGRKIDHLQTSEGWKLLKATAQAESIPAIFYERKYRENSRVYGFAKALLMVGDSHEVFCPLSMTDGTARVIQLMGNTGMKKHIFPRLVSRDPSYAFTAGQWMTEKPGGSDVSQTETTAQFLGKSNRLGPHYYLDGFKWFSSATDSDIAVALARTGSPKDGSRSLSLFLVPLRLPLLRNPSDPVPPSTSNGVLVHRLKNKIGTHALPTAELSLDRTEANLIGPLNQGVKNITPVLNITRVWSAIGSVGGLRKCMAIAIAYAKVRKVEGNKRLLRDAPIHVAQLASISLMYRGLIHFTFGVVGLLGKVECNAASEEEEHRLRMLTPVLKAFAAEKASASMEEAMTALGGAGYMEENQIGQIIRDCLVEKIWEGTTTVLALDLLRSASDGRRLNSLVNWAVHIVASCKSQELQWTLQQHIESLKSRIDLLKSIYQAPVTVLMPRPALIMTGYICSGVYLLEHVIWSHESNQPEKDVDIEIFKRWMDDGGFISSVEDVKKANVNVDQAIKSNSAIVFGSKVGAKL</sequence>
<dbReference type="EMBL" id="JBANRG010000003">
    <property type="protein sequence ID" value="KAK7469266.1"/>
    <property type="molecule type" value="Genomic_DNA"/>
</dbReference>
<dbReference type="InterPro" id="IPR006091">
    <property type="entry name" value="Acyl-CoA_Oxase/DH_mid-dom"/>
</dbReference>
<evidence type="ECO:0000256" key="4">
    <source>
        <dbReference type="RuleBase" id="RU362125"/>
    </source>
</evidence>
<dbReference type="PANTHER" id="PTHR42707:SF2">
    <property type="entry name" value="ACD11 DEHYDROGENASE"/>
    <property type="match status" value="1"/>
</dbReference>
<dbReference type="Proteomes" id="UP001498398">
    <property type="component" value="Unassembled WGS sequence"/>
</dbReference>
<dbReference type="Gene3D" id="6.10.250.600">
    <property type="match status" value="1"/>
</dbReference>
<dbReference type="InterPro" id="IPR041504">
    <property type="entry name" value="AidB_N"/>
</dbReference>
<organism evidence="8 9">
    <name type="scientific">Marasmiellus scandens</name>
    <dbReference type="NCBI Taxonomy" id="2682957"/>
    <lineage>
        <taxon>Eukaryota</taxon>
        <taxon>Fungi</taxon>
        <taxon>Dikarya</taxon>
        <taxon>Basidiomycota</taxon>
        <taxon>Agaricomycotina</taxon>
        <taxon>Agaricomycetes</taxon>
        <taxon>Agaricomycetidae</taxon>
        <taxon>Agaricales</taxon>
        <taxon>Marasmiineae</taxon>
        <taxon>Omphalotaceae</taxon>
        <taxon>Marasmiellus</taxon>
    </lineage>
</organism>
<keyword evidence="4" id="KW-0560">Oxidoreductase</keyword>
<dbReference type="InterPro" id="IPR052904">
    <property type="entry name" value="Acyl-CoA_dehydrogenase-like"/>
</dbReference>
<evidence type="ECO:0000313" key="9">
    <source>
        <dbReference type="Proteomes" id="UP001498398"/>
    </source>
</evidence>
<comment type="cofactor">
    <cofactor evidence="4">
        <name>FAD</name>
        <dbReference type="ChEBI" id="CHEBI:57692"/>
    </cofactor>
</comment>
<dbReference type="PANTHER" id="PTHR42707">
    <property type="entry name" value="ACYL-COA DEHYDROGENASE"/>
    <property type="match status" value="1"/>
</dbReference>
<feature type="domain" description="Acyl-CoA dehydrogenase/oxidase C-terminal" evidence="5">
    <location>
        <begin position="296"/>
        <end position="454"/>
    </location>
</feature>
<gene>
    <name evidence="8" type="ORF">VKT23_003751</name>
</gene>
<evidence type="ECO:0000259" key="6">
    <source>
        <dbReference type="Pfam" id="PF02770"/>
    </source>
</evidence>
<dbReference type="Pfam" id="PF02770">
    <property type="entry name" value="Acyl-CoA_dh_M"/>
    <property type="match status" value="1"/>
</dbReference>
<dbReference type="InterPro" id="IPR009075">
    <property type="entry name" value="AcylCo_DH/oxidase_C"/>
</dbReference>
<accession>A0ABR1K251</accession>
<dbReference type="SUPFAM" id="SSF56645">
    <property type="entry name" value="Acyl-CoA dehydrogenase NM domain-like"/>
    <property type="match status" value="1"/>
</dbReference>
<evidence type="ECO:0000259" key="7">
    <source>
        <dbReference type="Pfam" id="PF18158"/>
    </source>
</evidence>
<evidence type="ECO:0000256" key="1">
    <source>
        <dbReference type="ARBA" id="ARBA00009347"/>
    </source>
</evidence>
<evidence type="ECO:0000256" key="3">
    <source>
        <dbReference type="ARBA" id="ARBA00022827"/>
    </source>
</evidence>
<keyword evidence="2 4" id="KW-0285">Flavoprotein</keyword>
<dbReference type="InterPro" id="IPR036250">
    <property type="entry name" value="AcylCo_DH-like_C"/>
</dbReference>
<feature type="domain" description="Acyl-CoA oxidase/dehydrogenase middle" evidence="6">
    <location>
        <begin position="172"/>
        <end position="286"/>
    </location>
</feature>
<proteinExistence type="inferred from homology"/>
<name>A0ABR1K251_9AGAR</name>
<dbReference type="SUPFAM" id="SSF47203">
    <property type="entry name" value="Acyl-CoA dehydrogenase C-terminal domain-like"/>
    <property type="match status" value="1"/>
</dbReference>
<protein>
    <recommendedName>
        <fullName evidence="10">Acyl-CoA dehydrogenase</fullName>
    </recommendedName>
</protein>